<dbReference type="EMBL" id="MN738832">
    <property type="protein sequence ID" value="QHT38638.1"/>
    <property type="molecule type" value="Genomic_DNA"/>
</dbReference>
<reference evidence="1" key="1">
    <citation type="journal article" date="2020" name="Nature">
        <title>Giant virus diversity and host interactions through global metagenomics.</title>
        <authorList>
            <person name="Schulz F."/>
            <person name="Roux S."/>
            <person name="Paez-Espino D."/>
            <person name="Jungbluth S."/>
            <person name="Walsh D.A."/>
            <person name="Denef V.J."/>
            <person name="McMahon K.D."/>
            <person name="Konstantinidis K.T."/>
            <person name="Eloe-Fadrosh E.A."/>
            <person name="Kyrpides N.C."/>
            <person name="Woyke T."/>
        </authorList>
    </citation>
    <scope>NUCLEOTIDE SEQUENCE</scope>
    <source>
        <strain evidence="1">GVMAG-S-ERX556106-38</strain>
    </source>
</reference>
<evidence type="ECO:0000313" key="1">
    <source>
        <dbReference type="EMBL" id="QHT38638.1"/>
    </source>
</evidence>
<protein>
    <submittedName>
        <fullName evidence="1">Uncharacterized protein</fullName>
    </submittedName>
</protein>
<accession>A0A6C0FAC8</accession>
<proteinExistence type="predicted"/>
<sequence>MNSIGQDNIYIEIQESECDREILSNTTNNICQNEKYNINKVDWSQETKNELDTIDSVGEHLFLQDDDLIVNKTIKYSAYTVKQLLLICEYYGIHKEIKYNKLKKDGIIEQIIWYEMQIDNTDVVNTRITLWRYMNEIKQDPILGKFIPSWSIKDS</sequence>
<name>A0A6C0FAC8_9ZZZZ</name>
<organism evidence="1">
    <name type="scientific">viral metagenome</name>
    <dbReference type="NCBI Taxonomy" id="1070528"/>
    <lineage>
        <taxon>unclassified sequences</taxon>
        <taxon>metagenomes</taxon>
        <taxon>organismal metagenomes</taxon>
    </lineage>
</organism>
<dbReference type="AlphaFoldDB" id="A0A6C0FAC8"/>